<dbReference type="InterPro" id="IPR011047">
    <property type="entry name" value="Quinoprotein_ADH-like_sf"/>
</dbReference>
<organism evidence="1 2">
    <name type="scientific">Streptomyces triticiradicis</name>
    <dbReference type="NCBI Taxonomy" id="2651189"/>
    <lineage>
        <taxon>Bacteria</taxon>
        <taxon>Bacillati</taxon>
        <taxon>Actinomycetota</taxon>
        <taxon>Actinomycetes</taxon>
        <taxon>Kitasatosporales</taxon>
        <taxon>Streptomycetaceae</taxon>
        <taxon>Streptomyces</taxon>
    </lineage>
</organism>
<evidence type="ECO:0000313" key="2">
    <source>
        <dbReference type="Proteomes" id="UP000442990"/>
    </source>
</evidence>
<name>A0A7J5D507_9ACTN</name>
<gene>
    <name evidence="1" type="ORF">F8144_41755</name>
</gene>
<dbReference type="Gene3D" id="2.40.10.480">
    <property type="match status" value="1"/>
</dbReference>
<reference evidence="1 2" key="1">
    <citation type="submission" date="2019-09" db="EMBL/GenBank/DDBJ databases">
        <title>Isolation and identification of active actinomycetes.</title>
        <authorList>
            <person name="Yu Z."/>
            <person name="Han C."/>
            <person name="Yu B."/>
        </authorList>
    </citation>
    <scope>NUCLEOTIDE SEQUENCE [LARGE SCALE GENOMIC DNA]</scope>
    <source>
        <strain evidence="1 2">NEAU-H2</strain>
    </source>
</reference>
<sequence length="59" mass="6334">MYAGSHDGRLWAVDAATGEERRRLQTGGEVHATPVVADGTVCAGSEDDFPYALLYVIHT</sequence>
<dbReference type="RefSeq" id="WP_151474633.1">
    <property type="nucleotide sequence ID" value="NZ_WBKG01000060.1"/>
</dbReference>
<dbReference type="SUPFAM" id="SSF50998">
    <property type="entry name" value="Quinoprotein alcohol dehydrogenase-like"/>
    <property type="match status" value="1"/>
</dbReference>
<accession>A0A7J5D507</accession>
<protein>
    <submittedName>
        <fullName evidence="1">PQQ-like beta-propeller repeat protein</fullName>
    </submittedName>
</protein>
<keyword evidence="2" id="KW-1185">Reference proteome</keyword>
<proteinExistence type="predicted"/>
<evidence type="ECO:0000313" key="1">
    <source>
        <dbReference type="EMBL" id="KAB1977590.1"/>
    </source>
</evidence>
<dbReference type="Proteomes" id="UP000442990">
    <property type="component" value="Unassembled WGS sequence"/>
</dbReference>
<comment type="caution">
    <text evidence="1">The sequence shown here is derived from an EMBL/GenBank/DDBJ whole genome shotgun (WGS) entry which is preliminary data.</text>
</comment>
<dbReference type="EMBL" id="WBKG01000060">
    <property type="protein sequence ID" value="KAB1977590.1"/>
    <property type="molecule type" value="Genomic_DNA"/>
</dbReference>
<dbReference type="AlphaFoldDB" id="A0A7J5D507"/>